<evidence type="ECO:0008006" key="3">
    <source>
        <dbReference type="Google" id="ProtNLM"/>
    </source>
</evidence>
<sequence length="140" mass="15277">MNRYVLSDKAAASDWIPVCMAFHEMVGKLPITARSKENRGIRIEDGVVVDNDYSGPILEEVLKVGEIRKVTPSSGQYKGIPVIVTPVKDDDGTTIAAIGLVDITGIFDLATLMEHQSTIIKQVCGKDPCPLPTEQIRAKR</sequence>
<protein>
    <recommendedName>
        <fullName evidence="3">DUF2111 domain-containing protein</fullName>
    </recommendedName>
</protein>
<dbReference type="Proteomes" id="UP000245934">
    <property type="component" value="Unassembled WGS sequence"/>
</dbReference>
<dbReference type="OrthoDB" id="3369at2157"/>
<name>A0A2V2NBJ0_9EURY</name>
<dbReference type="InterPro" id="IPR012029">
    <property type="entry name" value="UCP006557"/>
</dbReference>
<keyword evidence="2" id="KW-1185">Reference proteome</keyword>
<dbReference type="Pfam" id="PF09884">
    <property type="entry name" value="DUF2111"/>
    <property type="match status" value="1"/>
</dbReference>
<proteinExistence type="predicted"/>
<gene>
    <name evidence="1" type="ORF">DLD82_11780</name>
</gene>
<organism evidence="1 2">
    <name type="scientific">Methanospirillum stamsii</name>
    <dbReference type="NCBI Taxonomy" id="1277351"/>
    <lineage>
        <taxon>Archaea</taxon>
        <taxon>Methanobacteriati</taxon>
        <taxon>Methanobacteriota</taxon>
        <taxon>Stenosarchaea group</taxon>
        <taxon>Methanomicrobia</taxon>
        <taxon>Methanomicrobiales</taxon>
        <taxon>Methanospirillaceae</taxon>
        <taxon>Methanospirillum</taxon>
    </lineage>
</organism>
<dbReference type="GeneID" id="97609091"/>
<reference evidence="1 2" key="1">
    <citation type="submission" date="2018-05" db="EMBL/GenBank/DDBJ databases">
        <title>Draft genome of Methanospirillum stamsii Pt1.</title>
        <authorList>
            <person name="Dueholm M.S."/>
            <person name="Nielsen P.H."/>
            <person name="Bakmann L.F."/>
            <person name="Otzen D.E."/>
        </authorList>
    </citation>
    <scope>NUCLEOTIDE SEQUENCE [LARGE SCALE GENOMIC DNA]</scope>
    <source>
        <strain evidence="1 2">Pt1</strain>
    </source>
</reference>
<dbReference type="AlphaFoldDB" id="A0A2V2NBJ0"/>
<comment type="caution">
    <text evidence="1">The sequence shown here is derived from an EMBL/GenBank/DDBJ whole genome shotgun (WGS) entry which is preliminary data.</text>
</comment>
<evidence type="ECO:0000313" key="2">
    <source>
        <dbReference type="Proteomes" id="UP000245934"/>
    </source>
</evidence>
<dbReference type="RefSeq" id="WP_109941325.1">
    <property type="nucleotide sequence ID" value="NZ_CP176366.1"/>
</dbReference>
<evidence type="ECO:0000313" key="1">
    <source>
        <dbReference type="EMBL" id="PWR72941.1"/>
    </source>
</evidence>
<accession>A0A2V2NBJ0</accession>
<dbReference type="EMBL" id="QGMZ01000024">
    <property type="protein sequence ID" value="PWR72941.1"/>
    <property type="molecule type" value="Genomic_DNA"/>
</dbReference>